<protein>
    <submittedName>
        <fullName evidence="14">Related to YIA6 - Pvruvate transporter of the mitochondrial inner membrane</fullName>
    </submittedName>
</protein>
<feature type="signal peptide" evidence="13">
    <location>
        <begin position="1"/>
        <end position="17"/>
    </location>
</feature>
<feature type="repeat" description="Solcar" evidence="9">
    <location>
        <begin position="247"/>
        <end position="376"/>
    </location>
</feature>
<comment type="subcellular location">
    <subcellularLocation>
        <location evidence="1">Mitochondrion membrane</location>
        <topology evidence="1">Multi-pass membrane protein</topology>
    </subcellularLocation>
</comment>
<evidence type="ECO:0000256" key="12">
    <source>
        <dbReference type="SAM" id="Phobius"/>
    </source>
</evidence>
<evidence type="ECO:0000256" key="1">
    <source>
        <dbReference type="ARBA" id="ARBA00004225"/>
    </source>
</evidence>
<evidence type="ECO:0000256" key="13">
    <source>
        <dbReference type="SAM" id="SignalP"/>
    </source>
</evidence>
<keyword evidence="6 12" id="KW-1133">Transmembrane helix</keyword>
<name>A0A5C3E2P6_9BASI</name>
<keyword evidence="13" id="KW-0732">Signal</keyword>
<accession>A0A5C3E2P6</accession>
<evidence type="ECO:0000256" key="6">
    <source>
        <dbReference type="ARBA" id="ARBA00022989"/>
    </source>
</evidence>
<comment type="similarity">
    <text evidence="2 10">Belongs to the mitochondrial carrier (TC 2.A.29) family.</text>
</comment>
<keyword evidence="4 9" id="KW-0812">Transmembrane</keyword>
<evidence type="ECO:0000256" key="5">
    <source>
        <dbReference type="ARBA" id="ARBA00022737"/>
    </source>
</evidence>
<dbReference type="InterPro" id="IPR044712">
    <property type="entry name" value="SLC25A32-like"/>
</dbReference>
<feature type="region of interest" description="Disordered" evidence="11">
    <location>
        <begin position="273"/>
        <end position="330"/>
    </location>
</feature>
<keyword evidence="8 9" id="KW-0472">Membrane</keyword>
<dbReference type="GO" id="GO:0031966">
    <property type="term" value="C:mitochondrial membrane"/>
    <property type="evidence" value="ECO:0007669"/>
    <property type="project" value="UniProtKB-SubCell"/>
</dbReference>
<reference evidence="14 15" key="1">
    <citation type="submission" date="2018-03" db="EMBL/GenBank/DDBJ databases">
        <authorList>
            <person name="Guldener U."/>
        </authorList>
    </citation>
    <scope>NUCLEOTIDE SEQUENCE [LARGE SCALE GENOMIC DNA]</scope>
    <source>
        <strain evidence="14 15">NBRC100155</strain>
    </source>
</reference>
<feature type="repeat" description="Solcar" evidence="9">
    <location>
        <begin position="4"/>
        <end position="118"/>
    </location>
</feature>
<feature type="transmembrane region" description="Helical" evidence="12">
    <location>
        <begin position="136"/>
        <end position="160"/>
    </location>
</feature>
<evidence type="ECO:0000256" key="4">
    <source>
        <dbReference type="ARBA" id="ARBA00022692"/>
    </source>
</evidence>
<evidence type="ECO:0000256" key="3">
    <source>
        <dbReference type="ARBA" id="ARBA00022448"/>
    </source>
</evidence>
<feature type="chain" id="PRO_5022899305" evidence="13">
    <location>
        <begin position="18"/>
        <end position="399"/>
    </location>
</feature>
<evidence type="ECO:0000256" key="11">
    <source>
        <dbReference type="SAM" id="MobiDB-lite"/>
    </source>
</evidence>
<feature type="compositionally biased region" description="Pro residues" evidence="11">
    <location>
        <begin position="306"/>
        <end position="316"/>
    </location>
</feature>
<keyword evidence="7" id="KW-0496">Mitochondrion</keyword>
<dbReference type="PRINTS" id="PR00926">
    <property type="entry name" value="MITOCARRIER"/>
</dbReference>
<evidence type="ECO:0000256" key="10">
    <source>
        <dbReference type="RuleBase" id="RU000488"/>
    </source>
</evidence>
<dbReference type="InterPro" id="IPR018108">
    <property type="entry name" value="MCP_transmembrane"/>
</dbReference>
<feature type="region of interest" description="Disordered" evidence="11">
    <location>
        <begin position="30"/>
        <end position="63"/>
    </location>
</feature>
<sequence>MLHSSAIAGACAGLVSSVVTCPLDVVKTRLQAQEGRRRPPSSSSSPNPPSPTTASSSTSIPASSASAAPRYLGLRETIAKIYQSDGLRGFYRGLGPTIFGYLPTWAIYFTVYDNCKDTLSALHHQSKANSYYSQDFLIHILSAMTAGAASTICTSPLWVVKTRFMLQSAKDTGGVKPYRHTGDAFVQIYRSEGLRGFYKGLLPSLFGVSHVAVQFPLYEAFKGIARRRKESSGEAGEEGEGELDAGTILLCSSTAKMIASVTTYPHEVLRTRLQMQPRNKASSSSATASIPESAAKSSSTSRTTGSPPPSSPPPPAAAEKGGGGGGGRYTGVIQATRTIAREEGIRGFYKGMTVNLIRTVPSSALTILTYELIMQHLSHPHDALHDAHDGGGEGETRSD</sequence>
<proteinExistence type="inferred from homology"/>
<feature type="compositionally biased region" description="Low complexity" evidence="11">
    <location>
        <begin position="52"/>
        <end position="63"/>
    </location>
</feature>
<dbReference type="GO" id="GO:0015215">
    <property type="term" value="F:nucleotide transmembrane transporter activity"/>
    <property type="evidence" value="ECO:0007669"/>
    <property type="project" value="UniProtKB-ARBA"/>
</dbReference>
<evidence type="ECO:0000256" key="8">
    <source>
        <dbReference type="ARBA" id="ARBA00023136"/>
    </source>
</evidence>
<dbReference type="PROSITE" id="PS50920">
    <property type="entry name" value="SOLCAR"/>
    <property type="match status" value="3"/>
</dbReference>
<keyword evidence="5" id="KW-0677">Repeat</keyword>
<dbReference type="SUPFAM" id="SSF103506">
    <property type="entry name" value="Mitochondrial carrier"/>
    <property type="match status" value="1"/>
</dbReference>
<dbReference type="PANTHER" id="PTHR45683">
    <property type="entry name" value="MITOCHONDRIAL NICOTINAMIDE ADENINE DINUCLEOTIDE TRANSPORTER 1-RELATED-RELATED"/>
    <property type="match status" value="1"/>
</dbReference>
<keyword evidence="15" id="KW-1185">Reference proteome</keyword>
<dbReference type="FunFam" id="1.50.40.10:FF:000154">
    <property type="entry name" value="Unplaced genomic scaffold supercont2.19, whole genome shotgun sequence"/>
    <property type="match status" value="1"/>
</dbReference>
<evidence type="ECO:0000256" key="2">
    <source>
        <dbReference type="ARBA" id="ARBA00006375"/>
    </source>
</evidence>
<evidence type="ECO:0000313" key="14">
    <source>
        <dbReference type="EMBL" id="SPO24678.1"/>
    </source>
</evidence>
<feature type="compositionally biased region" description="Gly residues" evidence="11">
    <location>
        <begin position="320"/>
        <end position="329"/>
    </location>
</feature>
<dbReference type="Gene3D" id="1.50.40.10">
    <property type="entry name" value="Mitochondrial carrier domain"/>
    <property type="match status" value="2"/>
</dbReference>
<feature type="repeat" description="Solcar" evidence="9">
    <location>
        <begin position="134"/>
        <end position="224"/>
    </location>
</feature>
<dbReference type="InterPro" id="IPR023395">
    <property type="entry name" value="MCP_dom_sf"/>
</dbReference>
<feature type="compositionally biased region" description="Low complexity" evidence="11">
    <location>
        <begin position="281"/>
        <end position="305"/>
    </location>
</feature>
<evidence type="ECO:0000256" key="9">
    <source>
        <dbReference type="PROSITE-ProRule" id="PRU00282"/>
    </source>
</evidence>
<organism evidence="14 15">
    <name type="scientific">Ustilago trichophora</name>
    <dbReference type="NCBI Taxonomy" id="86804"/>
    <lineage>
        <taxon>Eukaryota</taxon>
        <taxon>Fungi</taxon>
        <taxon>Dikarya</taxon>
        <taxon>Basidiomycota</taxon>
        <taxon>Ustilaginomycotina</taxon>
        <taxon>Ustilaginomycetes</taxon>
        <taxon>Ustilaginales</taxon>
        <taxon>Ustilaginaceae</taxon>
        <taxon>Ustilago</taxon>
    </lineage>
</organism>
<evidence type="ECO:0000256" key="7">
    <source>
        <dbReference type="ARBA" id="ARBA00023128"/>
    </source>
</evidence>
<dbReference type="AlphaFoldDB" id="A0A5C3E2P6"/>
<evidence type="ECO:0000313" key="15">
    <source>
        <dbReference type="Proteomes" id="UP000324022"/>
    </source>
</evidence>
<dbReference type="Proteomes" id="UP000324022">
    <property type="component" value="Unassembled WGS sequence"/>
</dbReference>
<dbReference type="InterPro" id="IPR002067">
    <property type="entry name" value="MCP"/>
</dbReference>
<dbReference type="Pfam" id="PF00153">
    <property type="entry name" value="Mito_carr"/>
    <property type="match status" value="4"/>
</dbReference>
<gene>
    <name evidence="14" type="ORF">UTRI_01644_B</name>
</gene>
<keyword evidence="3 10" id="KW-0813">Transport</keyword>
<dbReference type="EMBL" id="OOIN01000008">
    <property type="protein sequence ID" value="SPO24678.1"/>
    <property type="molecule type" value="Genomic_DNA"/>
</dbReference>
<dbReference type="OrthoDB" id="10266426at2759"/>